<feature type="region of interest" description="Disordered" evidence="1">
    <location>
        <begin position="74"/>
        <end position="110"/>
    </location>
</feature>
<sequence length="110" mass="12955">MVTKEFNSQQIHAANELRTLSQTKLLEMLEKERKLAFNFNNVTKATMLDIETYNELIDRLEELEAKVESLELEQRYGHRQDPDEAPKQWASKPEGMSLAEWYASHQEKSR</sequence>
<dbReference type="OrthoDB" id="9908452at2"/>
<dbReference type="Proteomes" id="UP000321051">
    <property type="component" value="Unassembled WGS sequence"/>
</dbReference>
<dbReference type="EMBL" id="BJUN01000022">
    <property type="protein sequence ID" value="GEK59908.1"/>
    <property type="molecule type" value="Genomic_DNA"/>
</dbReference>
<organism evidence="2 3">
    <name type="scientific">Marinococcus halophilus</name>
    <dbReference type="NCBI Taxonomy" id="1371"/>
    <lineage>
        <taxon>Bacteria</taxon>
        <taxon>Bacillati</taxon>
        <taxon>Bacillota</taxon>
        <taxon>Bacilli</taxon>
        <taxon>Bacillales</taxon>
        <taxon>Bacillaceae</taxon>
        <taxon>Marinococcus</taxon>
    </lineage>
</organism>
<gene>
    <name evidence="2" type="ORF">MHA01_28130</name>
</gene>
<comment type="caution">
    <text evidence="2">The sequence shown here is derived from an EMBL/GenBank/DDBJ whole genome shotgun (WGS) entry which is preliminary data.</text>
</comment>
<dbReference type="RefSeq" id="WP_094908957.1">
    <property type="nucleotide sequence ID" value="NZ_BJUN01000022.1"/>
</dbReference>
<protein>
    <submittedName>
        <fullName evidence="2">Uncharacterized protein</fullName>
    </submittedName>
</protein>
<reference evidence="2 3" key="1">
    <citation type="submission" date="2019-07" db="EMBL/GenBank/DDBJ databases">
        <title>Whole genome shotgun sequence of Marinococcus halophilus NBRC 102359.</title>
        <authorList>
            <person name="Hosoyama A."/>
            <person name="Uohara A."/>
            <person name="Ohji S."/>
            <person name="Ichikawa N."/>
        </authorList>
    </citation>
    <scope>NUCLEOTIDE SEQUENCE [LARGE SCALE GENOMIC DNA]</scope>
    <source>
        <strain evidence="2 3">NBRC 102359</strain>
    </source>
</reference>
<evidence type="ECO:0000313" key="2">
    <source>
        <dbReference type="EMBL" id="GEK59908.1"/>
    </source>
</evidence>
<feature type="compositionally biased region" description="Basic and acidic residues" evidence="1">
    <location>
        <begin position="74"/>
        <end position="86"/>
    </location>
</feature>
<evidence type="ECO:0000313" key="3">
    <source>
        <dbReference type="Proteomes" id="UP000321051"/>
    </source>
</evidence>
<dbReference type="AlphaFoldDB" id="A0A510Y942"/>
<evidence type="ECO:0000256" key="1">
    <source>
        <dbReference type="SAM" id="MobiDB-lite"/>
    </source>
</evidence>
<accession>A0A510Y942</accession>
<name>A0A510Y942_MARHA</name>
<keyword evidence="3" id="KW-1185">Reference proteome</keyword>
<proteinExistence type="predicted"/>